<dbReference type="InterPro" id="IPR036188">
    <property type="entry name" value="FAD/NAD-bd_sf"/>
</dbReference>
<evidence type="ECO:0000313" key="1">
    <source>
        <dbReference type="EMBL" id="PMB98301.1"/>
    </source>
</evidence>
<reference evidence="1 2" key="1">
    <citation type="submission" date="2017-09" db="EMBL/GenBank/DDBJ databases">
        <title>Bacterial strain isolated from the female urinary microbiota.</title>
        <authorList>
            <person name="Thomas-White K."/>
            <person name="Kumar N."/>
            <person name="Forster S."/>
            <person name="Putonti C."/>
            <person name="Lawley T."/>
            <person name="Wolfe A.J."/>
        </authorList>
    </citation>
    <scope>NUCLEOTIDE SEQUENCE [LARGE SCALE GENOMIC DNA]</scope>
    <source>
        <strain evidence="1 2">UMB0680</strain>
    </source>
</reference>
<dbReference type="Gene3D" id="3.50.50.60">
    <property type="entry name" value="FAD/NAD(P)-binding domain"/>
    <property type="match status" value="2"/>
</dbReference>
<dbReference type="EMBL" id="PNFZ01000003">
    <property type="protein sequence ID" value="PMB98301.1"/>
    <property type="molecule type" value="Genomic_DNA"/>
</dbReference>
<dbReference type="Pfam" id="PF13450">
    <property type="entry name" value="NAD_binding_8"/>
    <property type="match status" value="1"/>
</dbReference>
<gene>
    <name evidence="1" type="ORF">CJ198_08055</name>
</gene>
<dbReference type="RefSeq" id="WP_102162097.1">
    <property type="nucleotide sequence ID" value="NZ_PNFZ01000003.1"/>
</dbReference>
<dbReference type="Proteomes" id="UP000235703">
    <property type="component" value="Unassembled WGS sequence"/>
</dbReference>
<dbReference type="PRINTS" id="PR00419">
    <property type="entry name" value="ADXRDTASE"/>
</dbReference>
<dbReference type="PANTHER" id="PTHR10668:SF105">
    <property type="entry name" value="DEHYDROGENASE-RELATED"/>
    <property type="match status" value="1"/>
</dbReference>
<keyword evidence="2" id="KW-1185">Reference proteome</keyword>
<name>A0A2N6PHZ6_9MICO</name>
<dbReference type="OrthoDB" id="833207at2"/>
<sequence>MHQPPAIRRSPVLDAVIVGSGPNGLAAAVTLARAGLTVEVLEAQPSIGGGARTHNLGLAADRAGASALRHDVCSAVHPMALASPFLLDFDLAARGVELAVPEISYAQPLDDQPAALAWRDLDRTAAGLGADGPVWKRFFTPFAEHREEIVWLSLGDKRSLPAALRSPAALARSAGFVARLFQQGSPAWNLPLRTDAARALFAGVASHAIGSLPSPATAAAAMLLATLAHGAGWPIPVGGSQAITDALAADLKAHGGQIRTGVHIETAADLPPARACLLDTSAGTAARIWDASLPARVRGGLTRFGHGDAAAKIDFVLSGPVPWRDRELAQAGTLHLGGTREQMAAAEAEVAAGRLPRRPVVLVSDPTVADPSREVAGLRPLWTYAHVPAGCPVDVTAHTIAQIERFAPGFRDVIVDSACVPAAQMHAHNENYAGGDISAGAMSLYRMVARPRLTWDPYSLGIPGVYLCSAATPPGPGVHGMNGWFAAQRALKQVFGLPAPSLAPGR</sequence>
<dbReference type="SUPFAM" id="SSF51905">
    <property type="entry name" value="FAD/NAD(P)-binding domain"/>
    <property type="match status" value="1"/>
</dbReference>
<dbReference type="PANTHER" id="PTHR10668">
    <property type="entry name" value="PHYTOENE DEHYDROGENASE"/>
    <property type="match status" value="1"/>
</dbReference>
<proteinExistence type="predicted"/>
<comment type="caution">
    <text evidence="1">The sequence shown here is derived from an EMBL/GenBank/DDBJ whole genome shotgun (WGS) entry which is preliminary data.</text>
</comment>
<accession>A0A2N6PHZ6</accession>
<organism evidence="1 2">
    <name type="scientific">Brevibacterium luteolum</name>
    <dbReference type="NCBI Taxonomy" id="199591"/>
    <lineage>
        <taxon>Bacteria</taxon>
        <taxon>Bacillati</taxon>
        <taxon>Actinomycetota</taxon>
        <taxon>Actinomycetes</taxon>
        <taxon>Micrococcales</taxon>
        <taxon>Brevibacteriaceae</taxon>
        <taxon>Brevibacterium</taxon>
    </lineage>
</organism>
<evidence type="ECO:0000313" key="2">
    <source>
        <dbReference type="Proteomes" id="UP000235703"/>
    </source>
</evidence>
<dbReference type="AlphaFoldDB" id="A0A2N6PHZ6"/>
<protein>
    <submittedName>
        <fullName evidence="1">NAD(P)/FAD-dependent oxidoreductase</fullName>
    </submittedName>
</protein>